<comment type="caution">
    <text evidence="1">The sequence shown here is derived from an EMBL/GenBank/DDBJ whole genome shotgun (WGS) entry which is preliminary data.</text>
</comment>
<dbReference type="EMBL" id="MFLW01000003">
    <property type="protein sequence ID" value="OGG78608.1"/>
    <property type="molecule type" value="Genomic_DNA"/>
</dbReference>
<dbReference type="AlphaFoldDB" id="A0A1F6EYF1"/>
<organism evidence="1 2">
    <name type="scientific">Candidatus Kaiserbacteria bacterium RIFCSPLOWO2_01_FULL_52_12b</name>
    <dbReference type="NCBI Taxonomy" id="1798509"/>
    <lineage>
        <taxon>Bacteria</taxon>
        <taxon>Candidatus Kaiseribacteriota</taxon>
    </lineage>
</organism>
<proteinExistence type="predicted"/>
<reference evidence="1 2" key="1">
    <citation type="journal article" date="2016" name="Nat. Commun.">
        <title>Thousands of microbial genomes shed light on interconnected biogeochemical processes in an aquifer system.</title>
        <authorList>
            <person name="Anantharaman K."/>
            <person name="Brown C.T."/>
            <person name="Hug L.A."/>
            <person name="Sharon I."/>
            <person name="Castelle C.J."/>
            <person name="Probst A.J."/>
            <person name="Thomas B.C."/>
            <person name="Singh A."/>
            <person name="Wilkins M.J."/>
            <person name="Karaoz U."/>
            <person name="Brodie E.L."/>
            <person name="Williams K.H."/>
            <person name="Hubbard S.S."/>
            <person name="Banfield J.F."/>
        </authorList>
    </citation>
    <scope>NUCLEOTIDE SEQUENCE [LARGE SCALE GENOMIC DNA]</scope>
</reference>
<sequence length="173" mass="20173">MKIEHEISVRVVRYRTIKKALVASFKKGTRKVVKQTFLGLLPKRKMTETERELAEILHQPLLKGYEGESVYERTLALTSVEKEIEVRDFYQQLAELEYYPASISEGLSFMRTSGVEVDKILHLGTCIRNEKFLEKRLLTRKNGVVELEPFFPATKLKPHYHIVVVKKEKIPQK</sequence>
<evidence type="ECO:0000313" key="2">
    <source>
        <dbReference type="Proteomes" id="UP000178811"/>
    </source>
</evidence>
<accession>A0A1F6EYF1</accession>
<gene>
    <name evidence="1" type="ORF">A3A36_01015</name>
</gene>
<name>A0A1F6EYF1_9BACT</name>
<protein>
    <submittedName>
        <fullName evidence="1">Uncharacterized protein</fullName>
    </submittedName>
</protein>
<evidence type="ECO:0000313" key="1">
    <source>
        <dbReference type="EMBL" id="OGG78608.1"/>
    </source>
</evidence>
<dbReference type="Proteomes" id="UP000178811">
    <property type="component" value="Unassembled WGS sequence"/>
</dbReference>